<evidence type="ECO:0000256" key="5">
    <source>
        <dbReference type="ARBA" id="ARBA00022734"/>
    </source>
</evidence>
<dbReference type="Pfam" id="PF07886">
    <property type="entry name" value="BA14K"/>
    <property type="match status" value="1"/>
</dbReference>
<keyword evidence="10" id="KW-1185">Reference proteome</keyword>
<dbReference type="OrthoDB" id="8256082at2"/>
<keyword evidence="5" id="KW-0430">Lectin</keyword>
<comment type="similarity">
    <text evidence="2">Belongs to the BA14k family.</text>
</comment>
<reference evidence="9 10" key="1">
    <citation type="submission" date="2019-12" db="EMBL/GenBank/DDBJ databases">
        <authorList>
            <person name="Yuan C.-G."/>
        </authorList>
    </citation>
    <scope>NUCLEOTIDE SEQUENCE [LARGE SCALE GENOMIC DNA]</scope>
    <source>
        <strain evidence="9 10">KCTC 23863</strain>
    </source>
</reference>
<evidence type="ECO:0000256" key="8">
    <source>
        <dbReference type="SAM" id="SignalP"/>
    </source>
</evidence>
<dbReference type="AlphaFoldDB" id="A0A7X3MSP9"/>
<accession>A0A7X3MSP9</accession>
<dbReference type="GO" id="GO:0030246">
    <property type="term" value="F:carbohydrate binding"/>
    <property type="evidence" value="ECO:0007669"/>
    <property type="project" value="UniProtKB-KW"/>
</dbReference>
<gene>
    <name evidence="9" type="ORF">GR328_13735</name>
</gene>
<feature type="chain" id="PRO_5031222422" description="Lectin-like protein BA14k" evidence="8">
    <location>
        <begin position="27"/>
        <end position="146"/>
    </location>
</feature>
<comment type="function">
    <text evidence="6">Has immunoglobulin-binding and hemagglutination properties, and can bind to mannose. Essential for virulence. May be involved in LPS biosynthesis or polysaccharide transport.</text>
</comment>
<dbReference type="Proteomes" id="UP000436483">
    <property type="component" value="Unassembled WGS sequence"/>
</dbReference>
<keyword evidence="4" id="KW-0472">Membrane</keyword>
<evidence type="ECO:0000256" key="6">
    <source>
        <dbReference type="ARBA" id="ARBA00025321"/>
    </source>
</evidence>
<comment type="caution">
    <text evidence="9">The sequence shown here is derived from an EMBL/GenBank/DDBJ whole genome shotgun (WGS) entry which is preliminary data.</text>
</comment>
<dbReference type="InterPro" id="IPR012413">
    <property type="entry name" value="BA14K"/>
</dbReference>
<name>A0A7X3MSP9_9HYPH</name>
<evidence type="ECO:0000256" key="3">
    <source>
        <dbReference type="ARBA" id="ARBA00020552"/>
    </source>
</evidence>
<evidence type="ECO:0000256" key="4">
    <source>
        <dbReference type="ARBA" id="ARBA00022475"/>
    </source>
</evidence>
<evidence type="ECO:0000313" key="10">
    <source>
        <dbReference type="Proteomes" id="UP000436483"/>
    </source>
</evidence>
<evidence type="ECO:0000313" key="9">
    <source>
        <dbReference type="EMBL" id="MXQ12502.1"/>
    </source>
</evidence>
<keyword evidence="8" id="KW-0732">Signal</keyword>
<dbReference type="RefSeq" id="WP_160885076.1">
    <property type="nucleotide sequence ID" value="NZ_WURB01000008.1"/>
</dbReference>
<evidence type="ECO:0000256" key="1">
    <source>
        <dbReference type="ARBA" id="ARBA00004167"/>
    </source>
</evidence>
<reference evidence="9 10" key="2">
    <citation type="submission" date="2020-01" db="EMBL/GenBank/DDBJ databases">
        <title>Microvirga sp. nov., an arsenate reduction bacterium isolated from Tibet hotspring sediments.</title>
        <authorList>
            <person name="Xian W.-D."/>
            <person name="Li W.-J."/>
        </authorList>
    </citation>
    <scope>NUCLEOTIDE SEQUENCE [LARGE SCALE GENOMIC DNA]</scope>
    <source>
        <strain evidence="9 10">KCTC 23863</strain>
    </source>
</reference>
<evidence type="ECO:0000256" key="7">
    <source>
        <dbReference type="SAM" id="MobiDB-lite"/>
    </source>
</evidence>
<keyword evidence="4" id="KW-1003">Cell membrane</keyword>
<dbReference type="GO" id="GO:0016020">
    <property type="term" value="C:membrane"/>
    <property type="evidence" value="ECO:0007669"/>
    <property type="project" value="UniProtKB-SubCell"/>
</dbReference>
<feature type="region of interest" description="Disordered" evidence="7">
    <location>
        <begin position="48"/>
        <end position="76"/>
    </location>
</feature>
<dbReference type="EMBL" id="WURB01000008">
    <property type="protein sequence ID" value="MXQ12502.1"/>
    <property type="molecule type" value="Genomic_DNA"/>
</dbReference>
<proteinExistence type="inferred from homology"/>
<feature type="compositionally biased region" description="Basic residues" evidence="7">
    <location>
        <begin position="62"/>
        <end position="73"/>
    </location>
</feature>
<protein>
    <recommendedName>
        <fullName evidence="3">Lectin-like protein BA14k</fullName>
    </recommendedName>
</protein>
<sequence length="146" mass="15715">MRKFTAILGSAGMIGVLLSSSLPVHAEVLPSQILSQIDRAYPNESYTQYRPRRGYRPPPPRYYRRHHHHHRHGGGSALAAGAVGLAAGALIGSAIASSQAQAAPPPPPGTVDPQLAAYCARKYRSYDPVTGTFLSTNGMRYVCTYP</sequence>
<evidence type="ECO:0000256" key="2">
    <source>
        <dbReference type="ARBA" id="ARBA00010270"/>
    </source>
</evidence>
<organism evidence="9 10">
    <name type="scientific">Microvirga makkahensis</name>
    <dbReference type="NCBI Taxonomy" id="1128670"/>
    <lineage>
        <taxon>Bacteria</taxon>
        <taxon>Pseudomonadati</taxon>
        <taxon>Pseudomonadota</taxon>
        <taxon>Alphaproteobacteria</taxon>
        <taxon>Hyphomicrobiales</taxon>
        <taxon>Methylobacteriaceae</taxon>
        <taxon>Microvirga</taxon>
    </lineage>
</organism>
<comment type="subcellular location">
    <subcellularLocation>
        <location evidence="1">Membrane</location>
        <topology evidence="1">Single-pass membrane protein</topology>
    </subcellularLocation>
</comment>
<feature type="signal peptide" evidence="8">
    <location>
        <begin position="1"/>
        <end position="26"/>
    </location>
</feature>